<dbReference type="RefSeq" id="WP_307351221.1">
    <property type="nucleotide sequence ID" value="NZ_JAUSVS010000007.1"/>
</dbReference>
<accession>A0ABU0IWG5</accession>
<dbReference type="Proteomes" id="UP001228905">
    <property type="component" value="Unassembled WGS sequence"/>
</dbReference>
<evidence type="ECO:0000313" key="2">
    <source>
        <dbReference type="EMBL" id="MDQ0465691.1"/>
    </source>
</evidence>
<protein>
    <submittedName>
        <fullName evidence="2">Uncharacterized protein</fullName>
    </submittedName>
</protein>
<proteinExistence type="predicted"/>
<feature type="transmembrane region" description="Helical" evidence="1">
    <location>
        <begin position="84"/>
        <end position="108"/>
    </location>
</feature>
<reference evidence="2 3" key="1">
    <citation type="submission" date="2023-07" db="EMBL/GenBank/DDBJ databases">
        <title>Genomic Encyclopedia of Type Strains, Phase IV (KMG-IV): sequencing the most valuable type-strain genomes for metagenomic binning, comparative biology and taxonomic classification.</title>
        <authorList>
            <person name="Goeker M."/>
        </authorList>
    </citation>
    <scope>NUCLEOTIDE SEQUENCE [LARGE SCALE GENOMIC DNA]</scope>
    <source>
        <strain evidence="2 3">DSM 18695</strain>
    </source>
</reference>
<name>A0ABU0IWG5_9CAUL</name>
<keyword evidence="1" id="KW-0472">Membrane</keyword>
<feature type="transmembrane region" description="Helical" evidence="1">
    <location>
        <begin position="12"/>
        <end position="33"/>
    </location>
</feature>
<keyword evidence="3" id="KW-1185">Reference proteome</keyword>
<evidence type="ECO:0000313" key="3">
    <source>
        <dbReference type="Proteomes" id="UP001228905"/>
    </source>
</evidence>
<organism evidence="2 3">
    <name type="scientific">Caulobacter ginsengisoli</name>
    <dbReference type="NCBI Taxonomy" id="400775"/>
    <lineage>
        <taxon>Bacteria</taxon>
        <taxon>Pseudomonadati</taxon>
        <taxon>Pseudomonadota</taxon>
        <taxon>Alphaproteobacteria</taxon>
        <taxon>Caulobacterales</taxon>
        <taxon>Caulobacteraceae</taxon>
        <taxon>Caulobacter</taxon>
    </lineage>
</organism>
<sequence length="135" mass="14493">MTERQKQRVFGLTRTLALLAALAALIFAGSLVLRHRVLPSGYDTVADATSPVTDAIDAAPPEDKTAAAAEGVAESASQAKPVDWTMVVSGLTFAFTAFGAISGAILGWRKDQRHQRESDLRIRELELEISRLQGS</sequence>
<gene>
    <name evidence="2" type="ORF">QO010_003480</name>
</gene>
<keyword evidence="1" id="KW-0812">Transmembrane</keyword>
<evidence type="ECO:0000256" key="1">
    <source>
        <dbReference type="SAM" id="Phobius"/>
    </source>
</evidence>
<keyword evidence="1" id="KW-1133">Transmembrane helix</keyword>
<comment type="caution">
    <text evidence="2">The sequence shown here is derived from an EMBL/GenBank/DDBJ whole genome shotgun (WGS) entry which is preliminary data.</text>
</comment>
<dbReference type="EMBL" id="JAUSVS010000007">
    <property type="protein sequence ID" value="MDQ0465691.1"/>
    <property type="molecule type" value="Genomic_DNA"/>
</dbReference>